<gene>
    <name evidence="1" type="ORF">EWV78_06655</name>
</gene>
<organism evidence="1 2">
    <name type="scientific">Microcystis aeruginosa Ma_MB_F_20061100_S20D</name>
    <dbReference type="NCBI Taxonomy" id="2486253"/>
    <lineage>
        <taxon>Bacteria</taxon>
        <taxon>Bacillati</taxon>
        <taxon>Cyanobacteriota</taxon>
        <taxon>Cyanophyceae</taxon>
        <taxon>Oscillatoriophycideae</taxon>
        <taxon>Chroococcales</taxon>
        <taxon>Microcystaceae</taxon>
        <taxon>Microcystis</taxon>
    </lineage>
</organism>
<dbReference type="AlphaFoldDB" id="A0A552ET55"/>
<proteinExistence type="predicted"/>
<accession>A0A552ET55</accession>
<dbReference type="EMBL" id="SFBH01000056">
    <property type="protein sequence ID" value="TRU37650.1"/>
    <property type="molecule type" value="Genomic_DNA"/>
</dbReference>
<sequence length="60" mass="6867">MPENTALTPSQIEDLRFAAKKMTGLLGEPFKGGFVKSILKEMPEKRKKSWVRGEEQSNWD</sequence>
<name>A0A552ET55_MICAE</name>
<protein>
    <submittedName>
        <fullName evidence="1">Uncharacterized protein</fullName>
    </submittedName>
</protein>
<evidence type="ECO:0000313" key="1">
    <source>
        <dbReference type="EMBL" id="TRU37650.1"/>
    </source>
</evidence>
<dbReference type="Proteomes" id="UP000315113">
    <property type="component" value="Unassembled WGS sequence"/>
</dbReference>
<comment type="caution">
    <text evidence="1">The sequence shown here is derived from an EMBL/GenBank/DDBJ whole genome shotgun (WGS) entry which is preliminary data.</text>
</comment>
<evidence type="ECO:0000313" key="2">
    <source>
        <dbReference type="Proteomes" id="UP000315113"/>
    </source>
</evidence>
<reference evidence="1 2" key="1">
    <citation type="submission" date="2019-01" db="EMBL/GenBank/DDBJ databases">
        <title>Coherence of Microcystis species and biogeography revealed through population genomics.</title>
        <authorList>
            <person name="Perez-Carrascal O.M."/>
            <person name="Terrat Y."/>
            <person name="Giani A."/>
            <person name="Fortin N."/>
            <person name="Tromas N."/>
            <person name="Shapiro B.J."/>
        </authorList>
    </citation>
    <scope>NUCLEOTIDE SEQUENCE [LARGE SCALE GENOMIC DNA]</scope>
    <source>
        <strain evidence="1">Ma_MB_F_20061100_S20D</strain>
    </source>
</reference>